<dbReference type="Pfam" id="PF00076">
    <property type="entry name" value="RRM_1"/>
    <property type="match status" value="1"/>
</dbReference>
<dbReference type="Proteomes" id="UP001642464">
    <property type="component" value="Unassembled WGS sequence"/>
</dbReference>
<evidence type="ECO:0000256" key="1">
    <source>
        <dbReference type="PROSITE-ProRule" id="PRU00176"/>
    </source>
</evidence>
<evidence type="ECO:0000313" key="4">
    <source>
        <dbReference type="Proteomes" id="UP001642464"/>
    </source>
</evidence>
<evidence type="ECO:0000313" key="3">
    <source>
        <dbReference type="EMBL" id="CAK9043139.1"/>
    </source>
</evidence>
<dbReference type="EMBL" id="CAXAMM010018335">
    <property type="protein sequence ID" value="CAK9043139.1"/>
    <property type="molecule type" value="Genomic_DNA"/>
</dbReference>
<dbReference type="CDD" id="cd00590">
    <property type="entry name" value="RRM_SF"/>
    <property type="match status" value="1"/>
</dbReference>
<protein>
    <recommendedName>
        <fullName evidence="2">RRM domain-containing protein</fullName>
    </recommendedName>
</protein>
<dbReference type="PROSITE" id="PS50102">
    <property type="entry name" value="RRM"/>
    <property type="match status" value="1"/>
</dbReference>
<dbReference type="Gene3D" id="3.30.70.330">
    <property type="match status" value="1"/>
</dbReference>
<dbReference type="SUPFAM" id="SSF54928">
    <property type="entry name" value="RNA-binding domain, RBD"/>
    <property type="match status" value="1"/>
</dbReference>
<feature type="domain" description="RRM" evidence="2">
    <location>
        <begin position="1"/>
        <end position="69"/>
    </location>
</feature>
<dbReference type="InterPro" id="IPR012677">
    <property type="entry name" value="Nucleotide-bd_a/b_plait_sf"/>
</dbReference>
<keyword evidence="4" id="KW-1185">Reference proteome</keyword>
<comment type="caution">
    <text evidence="3">The sequence shown here is derived from an EMBL/GenBank/DDBJ whole genome shotgun (WGS) entry which is preliminary data.</text>
</comment>
<proteinExistence type="predicted"/>
<keyword evidence="1" id="KW-0694">RNA-binding</keyword>
<dbReference type="InterPro" id="IPR000504">
    <property type="entry name" value="RRM_dom"/>
</dbReference>
<evidence type="ECO:0000259" key="2">
    <source>
        <dbReference type="PROSITE" id="PS50102"/>
    </source>
</evidence>
<name>A0ABP0LVA8_9DINO</name>
<sequence length="69" mass="7841">MMRQRVPKNLEDRDIKKAFEDIGRVTKCEVEHGVAIITFANSSHAKKAVQTFDRGELNGQTIYVSVHEP</sequence>
<dbReference type="SMART" id="SM00360">
    <property type="entry name" value="RRM"/>
    <property type="match status" value="1"/>
</dbReference>
<dbReference type="InterPro" id="IPR035979">
    <property type="entry name" value="RBD_domain_sf"/>
</dbReference>
<reference evidence="3 4" key="1">
    <citation type="submission" date="2024-02" db="EMBL/GenBank/DDBJ databases">
        <authorList>
            <person name="Chen Y."/>
            <person name="Shah S."/>
            <person name="Dougan E. K."/>
            <person name="Thang M."/>
            <person name="Chan C."/>
        </authorList>
    </citation>
    <scope>NUCLEOTIDE SEQUENCE [LARGE SCALE GENOMIC DNA]</scope>
</reference>
<organism evidence="3 4">
    <name type="scientific">Durusdinium trenchii</name>
    <dbReference type="NCBI Taxonomy" id="1381693"/>
    <lineage>
        <taxon>Eukaryota</taxon>
        <taxon>Sar</taxon>
        <taxon>Alveolata</taxon>
        <taxon>Dinophyceae</taxon>
        <taxon>Suessiales</taxon>
        <taxon>Symbiodiniaceae</taxon>
        <taxon>Durusdinium</taxon>
    </lineage>
</organism>
<gene>
    <name evidence="3" type="ORF">SCF082_LOCUS24712</name>
</gene>
<accession>A0ABP0LVA8</accession>